<dbReference type="AlphaFoldDB" id="A0A9X3IVZ8"/>
<proteinExistence type="predicted"/>
<protein>
    <submittedName>
        <fullName evidence="1">Uncharacterized protein</fullName>
    </submittedName>
</protein>
<comment type="caution">
    <text evidence="1">The sequence shown here is derived from an EMBL/GenBank/DDBJ whole genome shotgun (WGS) entry which is preliminary data.</text>
</comment>
<accession>A0A9X3IVZ8</accession>
<gene>
    <name evidence="1" type="ORF">OV079_10150</name>
</gene>
<evidence type="ECO:0000313" key="1">
    <source>
        <dbReference type="EMBL" id="MCY1005921.1"/>
    </source>
</evidence>
<name>A0A9X3IVZ8_9BACT</name>
<evidence type="ECO:0000313" key="2">
    <source>
        <dbReference type="Proteomes" id="UP001150924"/>
    </source>
</evidence>
<dbReference type="EMBL" id="JAPNKE010000002">
    <property type="protein sequence ID" value="MCY1005921.1"/>
    <property type="molecule type" value="Genomic_DNA"/>
</dbReference>
<dbReference type="RefSeq" id="WP_267767831.1">
    <property type="nucleotide sequence ID" value="NZ_JAPNKE010000002.1"/>
</dbReference>
<dbReference type="Proteomes" id="UP001150924">
    <property type="component" value="Unassembled WGS sequence"/>
</dbReference>
<sequence>MQQGGELLMRANSVPMNMGLNYASLPQRKTGWAMPYAPLLEASLTIKLDGAGFTAPPTEEAIEGPFGTYRRTVKQLGPGQIKMTTRSTLVTGTYEAARYPEIVDYTRKIKAAEDQVIRAK</sequence>
<keyword evidence="2" id="KW-1185">Reference proteome</keyword>
<reference evidence="1" key="1">
    <citation type="submission" date="2022-11" db="EMBL/GenBank/DDBJ databases">
        <title>Minimal conservation of predation-associated metabolite biosynthetic gene clusters underscores biosynthetic potential of Myxococcota including descriptions for ten novel species: Archangium lansinium sp. nov., Myxococcus landrumus sp. nov., Nannocystis bai.</title>
        <authorList>
            <person name="Ahearne A."/>
            <person name="Stevens C."/>
            <person name="Phillips K."/>
        </authorList>
    </citation>
    <scope>NUCLEOTIDE SEQUENCE</scope>
    <source>
        <strain evidence="1">Na p29</strain>
    </source>
</reference>
<organism evidence="1 2">
    <name type="scientific">Nannocystis pusilla</name>
    <dbReference type="NCBI Taxonomy" id="889268"/>
    <lineage>
        <taxon>Bacteria</taxon>
        <taxon>Pseudomonadati</taxon>
        <taxon>Myxococcota</taxon>
        <taxon>Polyangia</taxon>
        <taxon>Nannocystales</taxon>
        <taxon>Nannocystaceae</taxon>
        <taxon>Nannocystis</taxon>
    </lineage>
</organism>
<dbReference type="Gene3D" id="2.60.120.1130">
    <property type="match status" value="1"/>
</dbReference>